<feature type="region of interest" description="Disordered" evidence="1">
    <location>
        <begin position="62"/>
        <end position="90"/>
    </location>
</feature>
<evidence type="ECO:0000313" key="3">
    <source>
        <dbReference type="Proteomes" id="UP000652761"/>
    </source>
</evidence>
<dbReference type="AlphaFoldDB" id="A0A843XHM0"/>
<dbReference type="EMBL" id="NMUH01008272">
    <property type="protein sequence ID" value="MQM18557.1"/>
    <property type="molecule type" value="Genomic_DNA"/>
</dbReference>
<protein>
    <submittedName>
        <fullName evidence="2">Uncharacterized protein</fullName>
    </submittedName>
</protein>
<sequence length="90" mass="9909">MRTHVPQRWHNPRLPFSGCGTNAKKKKDDVCPFANDEESVPKYAPTIVQLSFIWDAALCPPVKERPHTNSQPKGVGGVGGDEDEHVGEDS</sequence>
<reference evidence="2" key="1">
    <citation type="submission" date="2017-07" db="EMBL/GenBank/DDBJ databases">
        <title>Taro Niue Genome Assembly and Annotation.</title>
        <authorList>
            <person name="Atibalentja N."/>
            <person name="Keating K."/>
            <person name="Fields C.J."/>
        </authorList>
    </citation>
    <scope>NUCLEOTIDE SEQUENCE</scope>
    <source>
        <strain evidence="2">Niue_2</strain>
        <tissue evidence="2">Leaf</tissue>
    </source>
</reference>
<comment type="caution">
    <text evidence="2">The sequence shown here is derived from an EMBL/GenBank/DDBJ whole genome shotgun (WGS) entry which is preliminary data.</text>
</comment>
<evidence type="ECO:0000256" key="1">
    <source>
        <dbReference type="SAM" id="MobiDB-lite"/>
    </source>
</evidence>
<feature type="compositionally biased region" description="Basic residues" evidence="1">
    <location>
        <begin position="1"/>
        <end position="11"/>
    </location>
</feature>
<proteinExistence type="predicted"/>
<organism evidence="2 3">
    <name type="scientific">Colocasia esculenta</name>
    <name type="common">Wild taro</name>
    <name type="synonym">Arum esculentum</name>
    <dbReference type="NCBI Taxonomy" id="4460"/>
    <lineage>
        <taxon>Eukaryota</taxon>
        <taxon>Viridiplantae</taxon>
        <taxon>Streptophyta</taxon>
        <taxon>Embryophyta</taxon>
        <taxon>Tracheophyta</taxon>
        <taxon>Spermatophyta</taxon>
        <taxon>Magnoliopsida</taxon>
        <taxon>Liliopsida</taxon>
        <taxon>Araceae</taxon>
        <taxon>Aroideae</taxon>
        <taxon>Colocasieae</taxon>
        <taxon>Colocasia</taxon>
    </lineage>
</organism>
<gene>
    <name evidence="2" type="ORF">Taro_051552</name>
</gene>
<feature type="compositionally biased region" description="Acidic residues" evidence="1">
    <location>
        <begin position="80"/>
        <end position="90"/>
    </location>
</feature>
<evidence type="ECO:0000313" key="2">
    <source>
        <dbReference type="EMBL" id="MQM18557.1"/>
    </source>
</evidence>
<dbReference type="Proteomes" id="UP000652761">
    <property type="component" value="Unassembled WGS sequence"/>
</dbReference>
<name>A0A843XHM0_COLES</name>
<keyword evidence="3" id="KW-1185">Reference proteome</keyword>
<accession>A0A843XHM0</accession>
<feature type="region of interest" description="Disordered" evidence="1">
    <location>
        <begin position="1"/>
        <end position="27"/>
    </location>
</feature>